<dbReference type="KEGG" id="dmp:FAK_22220"/>
<dbReference type="PANTHER" id="PTHR30329:SF21">
    <property type="entry name" value="LIPOPROTEIN YIAD-RELATED"/>
    <property type="match status" value="1"/>
</dbReference>
<dbReference type="PANTHER" id="PTHR30329">
    <property type="entry name" value="STATOR ELEMENT OF FLAGELLAR MOTOR COMPLEX"/>
    <property type="match status" value="1"/>
</dbReference>
<dbReference type="InterPro" id="IPR006665">
    <property type="entry name" value="OmpA-like"/>
</dbReference>
<dbReference type="InterPro" id="IPR036737">
    <property type="entry name" value="OmpA-like_sf"/>
</dbReference>
<name>A0AAU9EXL0_9BACT</name>
<gene>
    <name evidence="3" type="ORF">FAK_22220</name>
</gene>
<feature type="domain" description="OmpA-like" evidence="2">
    <location>
        <begin position="113"/>
        <end position="219"/>
    </location>
</feature>
<keyword evidence="4" id="KW-1185">Reference proteome</keyword>
<dbReference type="RefSeq" id="WP_338599187.1">
    <property type="nucleotide sequence ID" value="NZ_AP028679.1"/>
</dbReference>
<accession>A0AAU9EXL0</accession>
<dbReference type="Proteomes" id="UP001366166">
    <property type="component" value="Chromosome"/>
</dbReference>
<reference evidence="4" key="1">
    <citation type="journal article" date="2023" name="Arch. Microbiol.">
        <title>Desulfoferula mesophilus gen. nov. sp. nov., a mesophilic sulfate-reducing bacterium isolated from a brackish lake sediment.</title>
        <authorList>
            <person name="Watanabe T."/>
            <person name="Yabe T."/>
            <person name="Tsuji J.M."/>
            <person name="Fukui M."/>
        </authorList>
    </citation>
    <scope>NUCLEOTIDE SEQUENCE [LARGE SCALE GENOMIC DNA]</scope>
    <source>
        <strain evidence="4">12FAK</strain>
    </source>
</reference>
<sequence length="221" mass="22181">MAMQLMRKKSIGISLMVLGVIAVFAVSGCAGNGGVSTMTDTTKGGIIGGAGGAAIGAIIDHSNPWAGALIGAAGGALTGAVVGHFMDDRKKDLEKALAPQINAGEASVQILADNALLVTETGSTAFAPGSAVVNSGFIPTLQTIANVVSTYGKTTIVVIGHPDSTGTQAQRQTLANQRAEAIRTMLLGMGVAPVLVTASGNPNSRYMDGRAEVVIHPVVSS</sequence>
<keyword evidence="1" id="KW-0472">Membrane</keyword>
<dbReference type="Gene3D" id="3.30.1330.60">
    <property type="entry name" value="OmpA-like domain"/>
    <property type="match status" value="1"/>
</dbReference>
<dbReference type="AlphaFoldDB" id="A0AAU9EXL0"/>
<dbReference type="CDD" id="cd07185">
    <property type="entry name" value="OmpA_C-like"/>
    <property type="match status" value="1"/>
</dbReference>
<dbReference type="Pfam" id="PF13441">
    <property type="entry name" value="Gly-zipper_YMGG"/>
    <property type="match status" value="1"/>
</dbReference>
<protein>
    <recommendedName>
        <fullName evidence="2">OmpA-like domain-containing protein</fullName>
    </recommendedName>
</protein>
<evidence type="ECO:0000313" key="3">
    <source>
        <dbReference type="EMBL" id="BEQ15156.1"/>
    </source>
</evidence>
<evidence type="ECO:0000259" key="2">
    <source>
        <dbReference type="PROSITE" id="PS51123"/>
    </source>
</evidence>
<proteinExistence type="predicted"/>
<dbReference type="GO" id="GO:0016020">
    <property type="term" value="C:membrane"/>
    <property type="evidence" value="ECO:0007669"/>
    <property type="project" value="UniProtKB-UniRule"/>
</dbReference>
<dbReference type="PROSITE" id="PS51123">
    <property type="entry name" value="OMPA_2"/>
    <property type="match status" value="1"/>
</dbReference>
<evidence type="ECO:0000313" key="4">
    <source>
        <dbReference type="Proteomes" id="UP001366166"/>
    </source>
</evidence>
<organism evidence="3 4">
    <name type="scientific">Desulfoferula mesophila</name>
    <dbReference type="NCBI Taxonomy" id="3058419"/>
    <lineage>
        <taxon>Bacteria</taxon>
        <taxon>Pseudomonadati</taxon>
        <taxon>Thermodesulfobacteriota</taxon>
        <taxon>Desulfarculia</taxon>
        <taxon>Desulfarculales</taxon>
        <taxon>Desulfarculaceae</taxon>
        <taxon>Desulfoferula</taxon>
    </lineage>
</organism>
<dbReference type="PROSITE" id="PS51257">
    <property type="entry name" value="PROKAR_LIPOPROTEIN"/>
    <property type="match status" value="1"/>
</dbReference>
<dbReference type="InterPro" id="IPR050330">
    <property type="entry name" value="Bact_OuterMem_StrucFunc"/>
</dbReference>
<dbReference type="Pfam" id="PF00691">
    <property type="entry name" value="OmpA"/>
    <property type="match status" value="1"/>
</dbReference>
<dbReference type="EMBL" id="AP028679">
    <property type="protein sequence ID" value="BEQ15156.1"/>
    <property type="molecule type" value="Genomic_DNA"/>
</dbReference>
<evidence type="ECO:0000256" key="1">
    <source>
        <dbReference type="PROSITE-ProRule" id="PRU00473"/>
    </source>
</evidence>
<dbReference type="SUPFAM" id="SSF103088">
    <property type="entry name" value="OmpA-like"/>
    <property type="match status" value="1"/>
</dbReference>
<dbReference type="InterPro" id="IPR027367">
    <property type="entry name" value="Gly-zipper_YMGG"/>
</dbReference>